<name>M8BWP6_AEGTA</name>
<dbReference type="AlphaFoldDB" id="M8BWP6"/>
<proteinExistence type="predicted"/>
<dbReference type="InterPro" id="IPR016024">
    <property type="entry name" value="ARM-type_fold"/>
</dbReference>
<evidence type="ECO:0000313" key="1">
    <source>
        <dbReference type="EnsemblPlants" id="EMT29445"/>
    </source>
</evidence>
<dbReference type="PANTHER" id="PTHR46975">
    <property type="entry name" value="PROTEIN SWEETIE"/>
    <property type="match status" value="1"/>
</dbReference>
<sequence length="390" mass="42020">MAKRGVAGGEPIPLSRFGALVAQLESVVASARQKPPDALLCFDLLSELSSALDEAPKVAPQPSSPIALDLTFQIPAAIAMPMRMLLPHELPRSDTIQLWQRKCEDALQSLLVFGACRPVRRLASSAMGRIIQKGDAISVYSRASTLQGWLVDVKRADPMACAGAAQCLGEIYHLFGRKITAGLIETSNIVGKLMKYHEDFVRQDALLLLENALEGSGGGGSGAAYLEAFRIIMRGGISDKSYIVRVAAARCLKAFANIGGPGLGMAELDTSMSCCVKGLEDNVSAVRDSFAEALGAILALAVNPDAQVTKGGKKQNASAKKFDDGIQKHLILPFVKANGANAKKLRVGLSLSWVFFLQHHIIRKERTPWDIALYIPCDLIHHQQQQQQSL</sequence>
<reference evidence="1" key="1">
    <citation type="submission" date="2015-06" db="UniProtKB">
        <authorList>
            <consortium name="EnsemblPlants"/>
        </authorList>
    </citation>
    <scope>IDENTIFICATION</scope>
</reference>
<dbReference type="InterPro" id="IPR044218">
    <property type="entry name" value="SWEETIE"/>
</dbReference>
<dbReference type="InterPro" id="IPR011989">
    <property type="entry name" value="ARM-like"/>
</dbReference>
<protein>
    <submittedName>
        <fullName evidence="1">HEAT repeat-containing protein 5B</fullName>
    </submittedName>
</protein>
<dbReference type="GO" id="GO:0005975">
    <property type="term" value="P:carbohydrate metabolic process"/>
    <property type="evidence" value="ECO:0007669"/>
    <property type="project" value="InterPro"/>
</dbReference>
<dbReference type="PANTHER" id="PTHR46975:SF2">
    <property type="entry name" value="PROTEIN SWEETIE"/>
    <property type="match status" value="1"/>
</dbReference>
<dbReference type="SUPFAM" id="SSF48371">
    <property type="entry name" value="ARM repeat"/>
    <property type="match status" value="1"/>
</dbReference>
<dbReference type="Gene3D" id="1.25.10.10">
    <property type="entry name" value="Leucine-rich Repeat Variant"/>
    <property type="match status" value="1"/>
</dbReference>
<organism evidence="1">
    <name type="scientific">Aegilops tauschii</name>
    <name type="common">Tausch's goatgrass</name>
    <name type="synonym">Aegilops squarrosa</name>
    <dbReference type="NCBI Taxonomy" id="37682"/>
    <lineage>
        <taxon>Eukaryota</taxon>
        <taxon>Viridiplantae</taxon>
        <taxon>Streptophyta</taxon>
        <taxon>Embryophyta</taxon>
        <taxon>Tracheophyta</taxon>
        <taxon>Spermatophyta</taxon>
        <taxon>Magnoliopsida</taxon>
        <taxon>Liliopsida</taxon>
        <taxon>Poales</taxon>
        <taxon>Poaceae</taxon>
        <taxon>BOP clade</taxon>
        <taxon>Pooideae</taxon>
        <taxon>Triticodae</taxon>
        <taxon>Triticeae</taxon>
        <taxon>Triticinae</taxon>
        <taxon>Aegilops</taxon>
    </lineage>
</organism>
<accession>M8BWP6</accession>
<dbReference type="ExpressionAtlas" id="M8BWP6">
    <property type="expression patterns" value="baseline"/>
</dbReference>
<dbReference type="EnsemblPlants" id="EMT29445">
    <property type="protein sequence ID" value="EMT29445"/>
    <property type="gene ID" value="F775_23638"/>
</dbReference>